<reference evidence="1 2" key="1">
    <citation type="submission" date="2019-12" db="EMBL/GenBank/DDBJ databases">
        <authorList>
            <person name="Alioto T."/>
            <person name="Alioto T."/>
            <person name="Gomez Garrido J."/>
        </authorList>
    </citation>
    <scope>NUCLEOTIDE SEQUENCE [LARGE SCALE GENOMIC DNA]</scope>
</reference>
<sequence>MQSQLARSSQNEEVILLDIGINIDTVINYDTDRMTQEAAIPIESSRANTPRGQASVFDRLGHIRDREGRAPFHLLKPAAHLFPRTDHVYSIPFRRKISMDNLSQESQMSSLLETCILA</sequence>
<evidence type="ECO:0000313" key="1">
    <source>
        <dbReference type="EMBL" id="CAA2984203.1"/>
    </source>
</evidence>
<keyword evidence="2" id="KW-1185">Reference proteome</keyword>
<proteinExistence type="predicted"/>
<dbReference type="AlphaFoldDB" id="A0A8S0RXV7"/>
<gene>
    <name evidence="1" type="ORF">OLEA9_A097841</name>
</gene>
<comment type="caution">
    <text evidence="1">The sequence shown here is derived from an EMBL/GenBank/DDBJ whole genome shotgun (WGS) entry which is preliminary data.</text>
</comment>
<name>A0A8S0RXV7_OLEEU</name>
<accession>A0A8S0RXV7</accession>
<evidence type="ECO:0000313" key="2">
    <source>
        <dbReference type="Proteomes" id="UP000594638"/>
    </source>
</evidence>
<organism evidence="1 2">
    <name type="scientific">Olea europaea subsp. europaea</name>
    <dbReference type="NCBI Taxonomy" id="158383"/>
    <lineage>
        <taxon>Eukaryota</taxon>
        <taxon>Viridiplantae</taxon>
        <taxon>Streptophyta</taxon>
        <taxon>Embryophyta</taxon>
        <taxon>Tracheophyta</taxon>
        <taxon>Spermatophyta</taxon>
        <taxon>Magnoliopsida</taxon>
        <taxon>eudicotyledons</taxon>
        <taxon>Gunneridae</taxon>
        <taxon>Pentapetalae</taxon>
        <taxon>asterids</taxon>
        <taxon>lamiids</taxon>
        <taxon>Lamiales</taxon>
        <taxon>Oleaceae</taxon>
        <taxon>Oleeae</taxon>
        <taxon>Olea</taxon>
    </lineage>
</organism>
<dbReference type="Gramene" id="OE9A097841T1">
    <property type="protein sequence ID" value="OE9A097841C1"/>
    <property type="gene ID" value="OE9A097841"/>
</dbReference>
<dbReference type="Proteomes" id="UP000594638">
    <property type="component" value="Unassembled WGS sequence"/>
</dbReference>
<dbReference type="EMBL" id="CACTIH010003755">
    <property type="protein sequence ID" value="CAA2984203.1"/>
    <property type="molecule type" value="Genomic_DNA"/>
</dbReference>
<protein>
    <submittedName>
        <fullName evidence="1">Uncharacterized protein</fullName>
    </submittedName>
</protein>